<accession>A0ABR2LFH8</accession>
<keyword evidence="2" id="KW-1185">Reference proteome</keyword>
<protein>
    <submittedName>
        <fullName evidence="1">Uncharacterized protein</fullName>
    </submittedName>
</protein>
<name>A0ABR2LFH8_9ASPA</name>
<dbReference type="EMBL" id="JBBWWR010000020">
    <property type="protein sequence ID" value="KAK8939563.1"/>
    <property type="molecule type" value="Genomic_DNA"/>
</dbReference>
<proteinExistence type="predicted"/>
<comment type="caution">
    <text evidence="1">The sequence shown here is derived from an EMBL/GenBank/DDBJ whole genome shotgun (WGS) entry which is preliminary data.</text>
</comment>
<organism evidence="1 2">
    <name type="scientific">Platanthera guangdongensis</name>
    <dbReference type="NCBI Taxonomy" id="2320717"/>
    <lineage>
        <taxon>Eukaryota</taxon>
        <taxon>Viridiplantae</taxon>
        <taxon>Streptophyta</taxon>
        <taxon>Embryophyta</taxon>
        <taxon>Tracheophyta</taxon>
        <taxon>Spermatophyta</taxon>
        <taxon>Magnoliopsida</taxon>
        <taxon>Liliopsida</taxon>
        <taxon>Asparagales</taxon>
        <taxon>Orchidaceae</taxon>
        <taxon>Orchidoideae</taxon>
        <taxon>Orchideae</taxon>
        <taxon>Orchidinae</taxon>
        <taxon>Platanthera</taxon>
    </lineage>
</organism>
<gene>
    <name evidence="1" type="ORF">KSP40_PGU012846</name>
</gene>
<evidence type="ECO:0000313" key="2">
    <source>
        <dbReference type="Proteomes" id="UP001412067"/>
    </source>
</evidence>
<dbReference type="Proteomes" id="UP001412067">
    <property type="component" value="Unassembled WGS sequence"/>
</dbReference>
<reference evidence="1 2" key="1">
    <citation type="journal article" date="2022" name="Nat. Plants">
        <title>Genomes of leafy and leafless Platanthera orchids illuminate the evolution of mycoheterotrophy.</title>
        <authorList>
            <person name="Li M.H."/>
            <person name="Liu K.W."/>
            <person name="Li Z."/>
            <person name="Lu H.C."/>
            <person name="Ye Q.L."/>
            <person name="Zhang D."/>
            <person name="Wang J.Y."/>
            <person name="Li Y.F."/>
            <person name="Zhong Z.M."/>
            <person name="Liu X."/>
            <person name="Yu X."/>
            <person name="Liu D.K."/>
            <person name="Tu X.D."/>
            <person name="Liu B."/>
            <person name="Hao Y."/>
            <person name="Liao X.Y."/>
            <person name="Jiang Y.T."/>
            <person name="Sun W.H."/>
            <person name="Chen J."/>
            <person name="Chen Y.Q."/>
            <person name="Ai Y."/>
            <person name="Zhai J.W."/>
            <person name="Wu S.S."/>
            <person name="Zhou Z."/>
            <person name="Hsiao Y.Y."/>
            <person name="Wu W.L."/>
            <person name="Chen Y.Y."/>
            <person name="Lin Y.F."/>
            <person name="Hsu J.L."/>
            <person name="Li C.Y."/>
            <person name="Wang Z.W."/>
            <person name="Zhao X."/>
            <person name="Zhong W.Y."/>
            <person name="Ma X.K."/>
            <person name="Ma L."/>
            <person name="Huang J."/>
            <person name="Chen G.Z."/>
            <person name="Huang M.Z."/>
            <person name="Huang L."/>
            <person name="Peng D.H."/>
            <person name="Luo Y.B."/>
            <person name="Zou S.Q."/>
            <person name="Chen S.P."/>
            <person name="Lan S."/>
            <person name="Tsai W.C."/>
            <person name="Van de Peer Y."/>
            <person name="Liu Z.J."/>
        </authorList>
    </citation>
    <scope>NUCLEOTIDE SEQUENCE [LARGE SCALE GENOMIC DNA]</scope>
    <source>
        <strain evidence="1">Lor288</strain>
    </source>
</reference>
<evidence type="ECO:0000313" key="1">
    <source>
        <dbReference type="EMBL" id="KAK8939563.1"/>
    </source>
</evidence>
<sequence length="110" mass="12721">MRLLKCLELCSDISAAERHVTKKRKKMWVAVVGHEIEETGLVTAVETFVSESSRVKGRSSFPLFPFTFGLVIDAPLEWMRCCCCRFKKINILKRQWPSPAFVERRKQCPC</sequence>